<dbReference type="OrthoDB" id="1467772at2"/>
<feature type="transmembrane region" description="Helical" evidence="1">
    <location>
        <begin position="255"/>
        <end position="276"/>
    </location>
</feature>
<dbReference type="STRING" id="1736674.APS56_06585"/>
<evidence type="ECO:0000313" key="3">
    <source>
        <dbReference type="Proteomes" id="UP000057981"/>
    </source>
</evidence>
<keyword evidence="1" id="KW-0812">Transmembrane</keyword>
<feature type="transmembrane region" description="Helical" evidence="1">
    <location>
        <begin position="40"/>
        <end position="59"/>
    </location>
</feature>
<gene>
    <name evidence="2" type="ORF">APS56_06585</name>
</gene>
<feature type="transmembrane region" description="Helical" evidence="1">
    <location>
        <begin position="7"/>
        <end position="28"/>
    </location>
</feature>
<feature type="transmembrane region" description="Helical" evidence="1">
    <location>
        <begin position="98"/>
        <end position="117"/>
    </location>
</feature>
<dbReference type="RefSeq" id="WP_054726278.1">
    <property type="nucleotide sequence ID" value="NZ_CP012898.1"/>
</dbReference>
<reference evidence="2 3" key="1">
    <citation type="submission" date="2015-10" db="EMBL/GenBank/DDBJ databases">
        <authorList>
            <person name="Gilbert D.G."/>
        </authorList>
    </citation>
    <scope>NUCLEOTIDE SEQUENCE [LARGE SCALE GENOMIC DNA]</scope>
    <source>
        <strain evidence="3">HZ-22</strain>
    </source>
</reference>
<evidence type="ECO:0008006" key="4">
    <source>
        <dbReference type="Google" id="ProtNLM"/>
    </source>
</evidence>
<keyword evidence="1" id="KW-1133">Transmembrane helix</keyword>
<dbReference type="KEGG" id="ahz:APS56_06585"/>
<feature type="transmembrane region" description="Helical" evidence="1">
    <location>
        <begin position="160"/>
        <end position="184"/>
    </location>
</feature>
<organism evidence="2 3">
    <name type="scientific">Pseudalgibacter alginicilyticus</name>
    <dbReference type="NCBI Taxonomy" id="1736674"/>
    <lineage>
        <taxon>Bacteria</taxon>
        <taxon>Pseudomonadati</taxon>
        <taxon>Bacteroidota</taxon>
        <taxon>Flavobacteriia</taxon>
        <taxon>Flavobacteriales</taxon>
        <taxon>Flavobacteriaceae</taxon>
        <taxon>Pseudalgibacter</taxon>
    </lineage>
</organism>
<accession>A0A0N7HYB7</accession>
<dbReference type="EMBL" id="CP012898">
    <property type="protein sequence ID" value="ALJ04806.1"/>
    <property type="molecule type" value="Genomic_DNA"/>
</dbReference>
<keyword evidence="1" id="KW-0472">Membrane</keyword>
<dbReference type="Proteomes" id="UP000057981">
    <property type="component" value="Chromosome"/>
</dbReference>
<dbReference type="AlphaFoldDB" id="A0A0N7HYB7"/>
<keyword evidence="3" id="KW-1185">Reference proteome</keyword>
<evidence type="ECO:0000256" key="1">
    <source>
        <dbReference type="SAM" id="Phobius"/>
    </source>
</evidence>
<dbReference type="PATRIC" id="fig|1736674.3.peg.1344"/>
<sequence length="277" mass="32129">MKFLKRVLNFYITSSIHVAVAVCSLVWITLIEFKIPFDRTMVLFVFYASITGYNFVKYFSIAKFYHRRLAVGLKWIQVLSFVCFCLMCYYLWQLHFNTLLWIAVLGCLTFFYAMPYLPKKISTNGHKNLRSIVGVKVYIIALSWVGVTVFLPIINNDYIWSADVFLVAIQRFLFVLVLMLPFEIRDLQFDSLKLGTIPQEIGVKKTKLLGGMLLAAMFFLECFKGQPLIFQTLSLLTTIVVTFLLLLFSKKEQGAYYSAFWVEAVPVLWLILLLLFT</sequence>
<feature type="transmembrane region" description="Helical" evidence="1">
    <location>
        <begin position="71"/>
        <end position="92"/>
    </location>
</feature>
<feature type="transmembrane region" description="Helical" evidence="1">
    <location>
        <begin position="229"/>
        <end position="248"/>
    </location>
</feature>
<protein>
    <recommendedName>
        <fullName evidence="4">Prenyltransferase</fullName>
    </recommendedName>
</protein>
<name>A0A0N7HYB7_9FLAO</name>
<proteinExistence type="predicted"/>
<feature type="transmembrane region" description="Helical" evidence="1">
    <location>
        <begin position="137"/>
        <end position="154"/>
    </location>
</feature>
<evidence type="ECO:0000313" key="2">
    <source>
        <dbReference type="EMBL" id="ALJ04806.1"/>
    </source>
</evidence>